<name>A0ABP7A6S7_9ACTN</name>
<dbReference type="RefSeq" id="WP_345580835.1">
    <property type="nucleotide sequence ID" value="NZ_BAABDQ010000081.1"/>
</dbReference>
<gene>
    <name evidence="3" type="ORF">GCM10022419_134490</name>
</gene>
<feature type="coiled-coil region" evidence="1">
    <location>
        <begin position="297"/>
        <end position="342"/>
    </location>
</feature>
<dbReference type="Proteomes" id="UP001500630">
    <property type="component" value="Unassembled WGS sequence"/>
</dbReference>
<evidence type="ECO:0000256" key="2">
    <source>
        <dbReference type="SAM" id="MobiDB-lite"/>
    </source>
</evidence>
<protein>
    <recommendedName>
        <fullName evidence="5">PE-PGRS family protein</fullName>
    </recommendedName>
</protein>
<feature type="region of interest" description="Disordered" evidence="2">
    <location>
        <begin position="428"/>
        <end position="469"/>
    </location>
</feature>
<evidence type="ECO:0000313" key="3">
    <source>
        <dbReference type="EMBL" id="GAA3626023.1"/>
    </source>
</evidence>
<accession>A0ABP7A6S7</accession>
<evidence type="ECO:0008006" key="5">
    <source>
        <dbReference type="Google" id="ProtNLM"/>
    </source>
</evidence>
<evidence type="ECO:0000313" key="4">
    <source>
        <dbReference type="Proteomes" id="UP001500630"/>
    </source>
</evidence>
<organism evidence="3 4">
    <name type="scientific">Nonomuraea rosea</name>
    <dbReference type="NCBI Taxonomy" id="638574"/>
    <lineage>
        <taxon>Bacteria</taxon>
        <taxon>Bacillati</taxon>
        <taxon>Actinomycetota</taxon>
        <taxon>Actinomycetes</taxon>
        <taxon>Streptosporangiales</taxon>
        <taxon>Streptosporangiaceae</taxon>
        <taxon>Nonomuraea</taxon>
    </lineage>
</organism>
<comment type="caution">
    <text evidence="3">The sequence shown here is derived from an EMBL/GenBank/DDBJ whole genome shotgun (WGS) entry which is preliminary data.</text>
</comment>
<evidence type="ECO:0000256" key="1">
    <source>
        <dbReference type="SAM" id="Coils"/>
    </source>
</evidence>
<dbReference type="EMBL" id="BAABDQ010000081">
    <property type="protein sequence ID" value="GAA3626023.1"/>
    <property type="molecule type" value="Genomic_DNA"/>
</dbReference>
<reference evidence="4" key="1">
    <citation type="journal article" date="2019" name="Int. J. Syst. Evol. Microbiol.">
        <title>The Global Catalogue of Microorganisms (GCM) 10K type strain sequencing project: providing services to taxonomists for standard genome sequencing and annotation.</title>
        <authorList>
            <consortium name="The Broad Institute Genomics Platform"/>
            <consortium name="The Broad Institute Genome Sequencing Center for Infectious Disease"/>
            <person name="Wu L."/>
            <person name="Ma J."/>
        </authorList>
    </citation>
    <scope>NUCLEOTIDE SEQUENCE [LARGE SCALE GENOMIC DNA]</scope>
    <source>
        <strain evidence="4">JCM 17326</strain>
    </source>
</reference>
<keyword evidence="1" id="KW-0175">Coiled coil</keyword>
<sequence length="490" mass="56156">MRKWSPLNDRQLNVLRRVADDTDPITARESALANTVYALRNRGLVVAPRQNGVWQARITDAGRFYLEHGHHPDRPTAEETDLKSAPKDLPADLIRRLQLEDGTIQLDDPTDDVRAAYRRAINAVKRRGLIPEGFQLLHTGRDKGPLIIKLAPAGRDVETEWNRIRLAARDELTGVDLFARLETDSGSIDVSNTVLPRAIQLLRTLSQTADRRGHVFGMSRKTGRLYIRVREHLYTIGISEGADQVPRPLAPDDWQLREGYSWQRVTPREYDSVPNGVLHLTIGTPPNVHHSWRDKDRSKLENRIKEIIDAAEQLADHADERRREAEREHQKWRIQFEREQAESDRRDAEIRVQWEDAMAEARALAVEDLRKKAFEEALADWRTAAEIRAFCSALEEATDGTAARGWLAWGRAWADLLDPVQHPADFLESFSPEPRADDLRPHLGEWSPKRPEKEYRPAPRPAASAMSVASEARASGWRWGRQGPFPWWRR</sequence>
<proteinExistence type="predicted"/>
<feature type="compositionally biased region" description="Basic and acidic residues" evidence="2">
    <location>
        <begin position="434"/>
        <end position="457"/>
    </location>
</feature>
<keyword evidence="4" id="KW-1185">Reference proteome</keyword>